<feature type="transmembrane region" description="Helical" evidence="9">
    <location>
        <begin position="219"/>
        <end position="243"/>
    </location>
</feature>
<dbReference type="Proteomes" id="UP000818624">
    <property type="component" value="Chromosome 1"/>
</dbReference>
<evidence type="ECO:0000256" key="9">
    <source>
        <dbReference type="SAM" id="Phobius"/>
    </source>
</evidence>
<feature type="transmembrane region" description="Helical" evidence="9">
    <location>
        <begin position="142"/>
        <end position="163"/>
    </location>
</feature>
<evidence type="ECO:0000256" key="10">
    <source>
        <dbReference type="SAM" id="SignalP"/>
    </source>
</evidence>
<reference evidence="11 12" key="1">
    <citation type="journal article" date="2020" name="Elife">
        <title>Loss of centromere function drives karyotype evolution in closely related Malassezia species.</title>
        <authorList>
            <person name="Sankaranarayanan S.R."/>
            <person name="Ianiri G."/>
            <person name="Coelho M.A."/>
            <person name="Reza M.H."/>
            <person name="Thimmappa B.C."/>
            <person name="Ganguly P."/>
            <person name="Vadnala R.N."/>
            <person name="Sun S."/>
            <person name="Siddharthan R."/>
            <person name="Tellgren-Roth C."/>
            <person name="Dawson T.L."/>
            <person name="Heitman J."/>
            <person name="Sanyal K."/>
        </authorList>
    </citation>
    <scope>NUCLEOTIDE SEQUENCE [LARGE SCALE GENOMIC DNA]</scope>
    <source>
        <strain evidence="11">CBS14141</strain>
    </source>
</reference>
<organism evidence="11 12">
    <name type="scientific">Malassezia furfur</name>
    <name type="common">Pityriasis versicolor infection agent</name>
    <name type="synonym">Pityrosporum furfur</name>
    <dbReference type="NCBI Taxonomy" id="55194"/>
    <lineage>
        <taxon>Eukaryota</taxon>
        <taxon>Fungi</taxon>
        <taxon>Dikarya</taxon>
        <taxon>Basidiomycota</taxon>
        <taxon>Ustilaginomycotina</taxon>
        <taxon>Malasseziomycetes</taxon>
        <taxon>Malasseziales</taxon>
        <taxon>Malasseziaceae</taxon>
        <taxon>Malassezia</taxon>
    </lineage>
</organism>
<proteinExistence type="predicted"/>
<evidence type="ECO:0000256" key="6">
    <source>
        <dbReference type="ARBA" id="ARBA00022989"/>
    </source>
</evidence>
<keyword evidence="10" id="KW-0732">Signal</keyword>
<evidence type="ECO:0000313" key="12">
    <source>
        <dbReference type="Proteomes" id="UP000818624"/>
    </source>
</evidence>
<dbReference type="Pfam" id="PF06699">
    <property type="entry name" value="PIG-F"/>
    <property type="match status" value="1"/>
</dbReference>
<keyword evidence="12" id="KW-1185">Reference proteome</keyword>
<feature type="transmembrane region" description="Helical" evidence="9">
    <location>
        <begin position="109"/>
        <end position="130"/>
    </location>
</feature>
<evidence type="ECO:0000256" key="4">
    <source>
        <dbReference type="ARBA" id="ARBA00022692"/>
    </source>
</evidence>
<accession>A0ABY8EM51</accession>
<feature type="chain" id="PRO_5045701576" evidence="10">
    <location>
        <begin position="20"/>
        <end position="283"/>
    </location>
</feature>
<evidence type="ECO:0000256" key="1">
    <source>
        <dbReference type="ARBA" id="ARBA00004477"/>
    </source>
</evidence>
<keyword evidence="5" id="KW-0256">Endoplasmic reticulum</keyword>
<evidence type="ECO:0000256" key="5">
    <source>
        <dbReference type="ARBA" id="ARBA00022824"/>
    </source>
</evidence>
<keyword evidence="7 9" id="KW-0472">Membrane</keyword>
<protein>
    <submittedName>
        <fullName evidence="11">Glycosylphosphatidylinositol (GPI) anchor assembly protein</fullName>
    </submittedName>
</protein>
<evidence type="ECO:0000313" key="11">
    <source>
        <dbReference type="EMBL" id="WFD46621.1"/>
    </source>
</evidence>
<feature type="region of interest" description="Disordered" evidence="8">
    <location>
        <begin position="253"/>
        <end position="283"/>
    </location>
</feature>
<dbReference type="EMBL" id="CP046234">
    <property type="protein sequence ID" value="WFD46621.1"/>
    <property type="molecule type" value="Genomic_DNA"/>
</dbReference>
<evidence type="ECO:0000256" key="2">
    <source>
        <dbReference type="ARBA" id="ARBA00004687"/>
    </source>
</evidence>
<feature type="signal peptide" evidence="10">
    <location>
        <begin position="1"/>
        <end position="19"/>
    </location>
</feature>
<name>A0ABY8EM51_MALFU</name>
<sequence length="283" mass="29561">MLVLQPLLLLLTLVDFARAWPDTADSLVMRVLAHVSRILRPGVGRDAPATGAALLREAALSLQGMYITQAWFCARMASWHSVSEAYEGGANRKNAQKQAHSVGQQLERLVMTTFAFPLLWAAALAVLVLLGAPVNGSYTGTAVLAAYFALIVLFPVVHILGTPPSPMWTRVLAAPSLATPREVLVLVPAVCAALGTLVGAAGVALDWGRVWQTWPLPCVYGAVGGLVTGNVLALVIVVVRALAAALATVPAAEEPGAPGTSAAQASGVAAPNRRARRKAKAHH</sequence>
<evidence type="ECO:0000256" key="7">
    <source>
        <dbReference type="ARBA" id="ARBA00023136"/>
    </source>
</evidence>
<evidence type="ECO:0000256" key="8">
    <source>
        <dbReference type="SAM" id="MobiDB-lite"/>
    </source>
</evidence>
<comment type="subcellular location">
    <subcellularLocation>
        <location evidence="1">Endoplasmic reticulum membrane</location>
        <topology evidence="1">Multi-pass membrane protein</topology>
    </subcellularLocation>
</comment>
<keyword evidence="6 9" id="KW-1133">Transmembrane helix</keyword>
<feature type="compositionally biased region" description="Basic residues" evidence="8">
    <location>
        <begin position="273"/>
        <end position="283"/>
    </location>
</feature>
<dbReference type="InterPro" id="IPR009580">
    <property type="entry name" value="GPI_biosynthesis_protein_Pig-F"/>
</dbReference>
<keyword evidence="3" id="KW-0337">GPI-anchor biosynthesis</keyword>
<comment type="pathway">
    <text evidence="2">Glycolipid biosynthesis; glycosylphosphatidylinositol-anchor biosynthesis.</text>
</comment>
<evidence type="ECO:0000256" key="3">
    <source>
        <dbReference type="ARBA" id="ARBA00022502"/>
    </source>
</evidence>
<gene>
    <name evidence="11" type="primary">GPI11</name>
    <name evidence="11" type="ORF">GLX27_001258</name>
</gene>
<feature type="transmembrane region" description="Helical" evidence="9">
    <location>
        <begin position="183"/>
        <end position="207"/>
    </location>
</feature>
<keyword evidence="4 9" id="KW-0812">Transmembrane</keyword>